<reference evidence="2 3" key="1">
    <citation type="journal article" date="2002" name="Nature">
        <title>Genome sequence and comparative analysis of the model rodent malaria parasite Plasmodium yoelii yoelii.</title>
        <authorList>
            <person name="Carlton J.M."/>
            <person name="Angiuoli S.V."/>
            <person name="Suh B.B."/>
            <person name="Kooij T.W."/>
            <person name="Pertea M."/>
            <person name="Silva J.C."/>
            <person name="Ermolaeva M.D."/>
            <person name="Allen J.E."/>
            <person name="Selengut J.D."/>
            <person name="Koo H.L."/>
            <person name="Peterson J.D."/>
            <person name="Pop M."/>
            <person name="Kosack D.S."/>
            <person name="Shumway M.F."/>
            <person name="Bidwell S.L."/>
            <person name="Shallom S.J."/>
            <person name="van Aken S.E."/>
            <person name="Riedmuller S.B."/>
            <person name="Feldblyum T.V."/>
            <person name="Cho J.K."/>
            <person name="Quackenbush J."/>
            <person name="Sedegah M."/>
            <person name="Shoaibi A."/>
            <person name="Cummings L.M."/>
            <person name="Florens L."/>
            <person name="Yates J.R."/>
            <person name="Raine J.D."/>
            <person name="Sinden R.E."/>
            <person name="Harris M.A."/>
            <person name="Cunningham D.A."/>
            <person name="Preiser P.R."/>
            <person name="Bergman L.W."/>
            <person name="Vaidya A.B."/>
            <person name="van Lin L.H."/>
            <person name="Janse C.J."/>
            <person name="Waters A.P."/>
            <person name="Smith H.O."/>
            <person name="White O.R."/>
            <person name="Salzberg S.L."/>
            <person name="Venter J.C."/>
            <person name="Fraser C.M."/>
            <person name="Hoffman S.L."/>
            <person name="Gardner M.J."/>
            <person name="Carucci D.J."/>
        </authorList>
    </citation>
    <scope>NUCLEOTIDE SEQUENCE [LARGE SCALE GENOMIC DNA]</scope>
    <source>
        <strain evidence="2 3">17XNL</strain>
    </source>
</reference>
<proteinExistence type="predicted"/>
<keyword evidence="1" id="KW-0812">Transmembrane</keyword>
<dbReference type="Proteomes" id="UP000008553">
    <property type="component" value="Unassembled WGS sequence"/>
</dbReference>
<comment type="caution">
    <text evidence="2">The sequence shown here is derived from an EMBL/GenBank/DDBJ whole genome shotgun (WGS) entry which is preliminary data.</text>
</comment>
<evidence type="ECO:0000313" key="3">
    <source>
        <dbReference type="Proteomes" id="UP000008553"/>
    </source>
</evidence>
<protein>
    <submittedName>
        <fullName evidence="2">Uncharacterized protein</fullName>
    </submittedName>
</protein>
<evidence type="ECO:0000313" key="2">
    <source>
        <dbReference type="EMBL" id="EAA18123.1"/>
    </source>
</evidence>
<keyword evidence="1" id="KW-1133">Transmembrane helix</keyword>
<keyword evidence="1" id="KW-0472">Membrane</keyword>
<dbReference type="InParanoid" id="Q7RBZ6"/>
<evidence type="ECO:0000256" key="1">
    <source>
        <dbReference type="SAM" id="Phobius"/>
    </source>
</evidence>
<dbReference type="PaxDb" id="73239-Q7RBZ6"/>
<accession>Q7RBZ6</accession>
<dbReference type="EMBL" id="AABL01001974">
    <property type="protein sequence ID" value="EAA18123.1"/>
    <property type="molecule type" value="Genomic_DNA"/>
</dbReference>
<gene>
    <name evidence="2" type="ORF">PY05989</name>
</gene>
<sequence>MNSDYFRNSNNDLYILRKCLLGNNFYIVFMLWNPYSDM</sequence>
<dbReference type="AlphaFoldDB" id="Q7RBZ6"/>
<name>Q7RBZ6_PLAYO</name>
<organism evidence="2 3">
    <name type="scientific">Plasmodium yoelii yoelii</name>
    <dbReference type="NCBI Taxonomy" id="73239"/>
    <lineage>
        <taxon>Eukaryota</taxon>
        <taxon>Sar</taxon>
        <taxon>Alveolata</taxon>
        <taxon>Apicomplexa</taxon>
        <taxon>Aconoidasida</taxon>
        <taxon>Haemosporida</taxon>
        <taxon>Plasmodiidae</taxon>
        <taxon>Plasmodium</taxon>
        <taxon>Plasmodium (Vinckeia)</taxon>
    </lineage>
</organism>
<feature type="transmembrane region" description="Helical" evidence="1">
    <location>
        <begin position="12"/>
        <end position="32"/>
    </location>
</feature>
<keyword evidence="3" id="KW-1185">Reference proteome</keyword>